<sequence length="340" mass="38081">MSQEAAQALLQNIYTFVRIADQAALTTVGSWDVQSLHNALQWAAYCQQIAAQVTGRKLEPLLEGRLEEMSQLLGRPQTQQLTIGFLSKAVDTLVERNLAAAKCKLHFQATVTSQIKELGLLLASGRSEADFPQNNASVITCVRLFLEQLTLWFEMEQDPDRFEKQLKNVAVHLSQLPYGWSVLVMCLSVNMSKVEMEHREGLRYVQHLIAAWIVSHHQISGPACPLWQVAPSLLMQAAEHNVQFCDWYLSALVQLTESLQADYTESHSTPVTLHSHLYGWSNPKMSNKCVFNDILQLFSQLLSADSAVKNKTLSILTSKTAGCAFSVWTDLTKSLITKFT</sequence>
<gene>
    <name evidence="1" type="ORF">BaRGS_00012218</name>
</gene>
<accession>A0ABD0LB98</accession>
<keyword evidence="2" id="KW-1185">Reference proteome</keyword>
<protein>
    <submittedName>
        <fullName evidence="1">Uncharacterized protein</fullName>
    </submittedName>
</protein>
<dbReference type="InterPro" id="IPR038505">
    <property type="entry name" value="FANCF_C_sf"/>
</dbReference>
<evidence type="ECO:0000313" key="2">
    <source>
        <dbReference type="Proteomes" id="UP001519460"/>
    </source>
</evidence>
<reference evidence="1 2" key="1">
    <citation type="journal article" date="2023" name="Sci. Data">
        <title>Genome assembly of the Korean intertidal mud-creeper Batillaria attramentaria.</title>
        <authorList>
            <person name="Patra A.K."/>
            <person name="Ho P.T."/>
            <person name="Jun S."/>
            <person name="Lee S.J."/>
            <person name="Kim Y."/>
            <person name="Won Y.J."/>
        </authorList>
    </citation>
    <scope>NUCLEOTIDE SEQUENCE [LARGE SCALE GENOMIC DNA]</scope>
    <source>
        <strain evidence="1">Wonlab-2016</strain>
    </source>
</reference>
<dbReference type="Pfam" id="PF11107">
    <property type="entry name" value="FANCF"/>
    <property type="match status" value="2"/>
</dbReference>
<dbReference type="InterPro" id="IPR035428">
    <property type="entry name" value="FANCF"/>
</dbReference>
<evidence type="ECO:0000313" key="1">
    <source>
        <dbReference type="EMBL" id="KAK7496566.1"/>
    </source>
</evidence>
<organism evidence="1 2">
    <name type="scientific">Batillaria attramentaria</name>
    <dbReference type="NCBI Taxonomy" id="370345"/>
    <lineage>
        <taxon>Eukaryota</taxon>
        <taxon>Metazoa</taxon>
        <taxon>Spiralia</taxon>
        <taxon>Lophotrochozoa</taxon>
        <taxon>Mollusca</taxon>
        <taxon>Gastropoda</taxon>
        <taxon>Caenogastropoda</taxon>
        <taxon>Sorbeoconcha</taxon>
        <taxon>Cerithioidea</taxon>
        <taxon>Batillariidae</taxon>
        <taxon>Batillaria</taxon>
    </lineage>
</organism>
<comment type="caution">
    <text evidence="1">The sequence shown here is derived from an EMBL/GenBank/DDBJ whole genome shotgun (WGS) entry which is preliminary data.</text>
</comment>
<name>A0ABD0LB98_9CAEN</name>
<dbReference type="AlphaFoldDB" id="A0ABD0LB98"/>
<dbReference type="EMBL" id="JACVVK020000066">
    <property type="protein sequence ID" value="KAK7496566.1"/>
    <property type="molecule type" value="Genomic_DNA"/>
</dbReference>
<dbReference type="Proteomes" id="UP001519460">
    <property type="component" value="Unassembled WGS sequence"/>
</dbReference>
<proteinExistence type="predicted"/>
<dbReference type="Gene3D" id="1.25.40.490">
    <property type="match status" value="1"/>
</dbReference>